<dbReference type="InterPro" id="IPR050072">
    <property type="entry name" value="Peptidase_M20A"/>
</dbReference>
<evidence type="ECO:0000256" key="1">
    <source>
        <dbReference type="ARBA" id="ARBA00022723"/>
    </source>
</evidence>
<sequence length="425" mass="44804">MTHPLLTGAQALSDRLLEVTRQLVAIPSETPPSDTGAAVEEAIVLAIEMGATSALRHEREAPVRNAVLRWCGGEGPPALILSCHIDTYPVGDRAAWTKDPFGEQDGTRFYGRGSADMKGGIAACFGAMALLAERAPDLAARVAVVLAGDEEAMGERGTGMMIADFPEWRGASVIVPDVGAPRLPRIGEKGMLWLRIEAEGLSAHSAHKHRGRSAIAELTGFLDRLMQLEALETPADHPARTVIAAANPLSENLSGAGESEALSRVTVNIGTIRGGSSPNLVPAAAQAELDIRLPQGVGCAEVLERIEAMLAAHAGRVRLEILRRYEPNATYASAPIVRAYLGAAETILGLPTAANLRIGASDARLWRREGFDTVVCGLTPGNLGGADEYLLVPELAELAALLARAAETFLADLPPADLSTETRHA</sequence>
<evidence type="ECO:0000313" key="5">
    <source>
        <dbReference type="Proteomes" id="UP000241010"/>
    </source>
</evidence>
<evidence type="ECO:0000256" key="2">
    <source>
        <dbReference type="ARBA" id="ARBA00022801"/>
    </source>
</evidence>
<organism evidence="4 5">
    <name type="scientific">Cereibacter changlensis JA139</name>
    <dbReference type="NCBI Taxonomy" id="1188249"/>
    <lineage>
        <taxon>Bacteria</taxon>
        <taxon>Pseudomonadati</taxon>
        <taxon>Pseudomonadota</taxon>
        <taxon>Alphaproteobacteria</taxon>
        <taxon>Rhodobacterales</taxon>
        <taxon>Paracoccaceae</taxon>
        <taxon>Cereibacter</taxon>
    </lineage>
</organism>
<dbReference type="SUPFAM" id="SSF55031">
    <property type="entry name" value="Bacterial exopeptidase dimerisation domain"/>
    <property type="match status" value="1"/>
</dbReference>
<keyword evidence="5" id="KW-1185">Reference proteome</keyword>
<dbReference type="RefSeq" id="WP_107665816.1">
    <property type="nucleotide sequence ID" value="NZ_PZKG01000200.1"/>
</dbReference>
<dbReference type="GO" id="GO:0046872">
    <property type="term" value="F:metal ion binding"/>
    <property type="evidence" value="ECO:0007669"/>
    <property type="project" value="UniProtKB-KW"/>
</dbReference>
<dbReference type="InterPro" id="IPR002933">
    <property type="entry name" value="Peptidase_M20"/>
</dbReference>
<dbReference type="PANTHER" id="PTHR43808:SF32">
    <property type="entry name" value="ARGE_DAPE-RELATED DEACYLASE"/>
    <property type="match status" value="1"/>
</dbReference>
<comment type="caution">
    <text evidence="4">The sequence shown here is derived from an EMBL/GenBank/DDBJ whole genome shotgun (WGS) entry which is preliminary data.</text>
</comment>
<dbReference type="Proteomes" id="UP000241010">
    <property type="component" value="Unassembled WGS sequence"/>
</dbReference>
<dbReference type="Gene3D" id="3.40.630.10">
    <property type="entry name" value="Zn peptidases"/>
    <property type="match status" value="1"/>
</dbReference>
<name>A0A2T4JP74_9RHOB</name>
<dbReference type="InterPro" id="IPR011650">
    <property type="entry name" value="Peptidase_M20_dimer"/>
</dbReference>
<accession>A0A2T4JP74</accession>
<dbReference type="AlphaFoldDB" id="A0A2T4JP74"/>
<dbReference type="InterPro" id="IPR036264">
    <property type="entry name" value="Bact_exopeptidase_dim_dom"/>
</dbReference>
<proteinExistence type="predicted"/>
<dbReference type="SUPFAM" id="SSF53187">
    <property type="entry name" value="Zn-dependent exopeptidases"/>
    <property type="match status" value="1"/>
</dbReference>
<dbReference type="OrthoDB" id="9809784at2"/>
<feature type="domain" description="Peptidase M20 dimerisation" evidence="3">
    <location>
        <begin position="186"/>
        <end position="316"/>
    </location>
</feature>
<reference evidence="4 5" key="1">
    <citation type="submission" date="2018-03" db="EMBL/GenBank/DDBJ databases">
        <title>Cereibacter changlensis.</title>
        <authorList>
            <person name="Meyer T.E."/>
            <person name="Miller S."/>
            <person name="Lodha T."/>
            <person name="Gandham S."/>
            <person name="Chintalapati S."/>
            <person name="Chintalapati V.R."/>
        </authorList>
    </citation>
    <scope>NUCLEOTIDE SEQUENCE [LARGE SCALE GENOMIC DNA]</scope>
    <source>
        <strain evidence="4 5">JA139</strain>
    </source>
</reference>
<keyword evidence="1" id="KW-0479">Metal-binding</keyword>
<dbReference type="EMBL" id="PZKG01000200">
    <property type="protein sequence ID" value="PTE19685.1"/>
    <property type="molecule type" value="Genomic_DNA"/>
</dbReference>
<dbReference type="Pfam" id="PF07687">
    <property type="entry name" value="M20_dimer"/>
    <property type="match status" value="1"/>
</dbReference>
<keyword evidence="2" id="KW-0378">Hydrolase</keyword>
<gene>
    <name evidence="4" type="ORF">C5F48_21580</name>
</gene>
<evidence type="ECO:0000313" key="4">
    <source>
        <dbReference type="EMBL" id="PTE19685.1"/>
    </source>
</evidence>
<dbReference type="Pfam" id="PF01546">
    <property type="entry name" value="Peptidase_M20"/>
    <property type="match status" value="1"/>
</dbReference>
<dbReference type="PANTHER" id="PTHR43808">
    <property type="entry name" value="ACETYLORNITHINE DEACETYLASE"/>
    <property type="match status" value="1"/>
</dbReference>
<evidence type="ECO:0000259" key="3">
    <source>
        <dbReference type="Pfam" id="PF07687"/>
    </source>
</evidence>
<dbReference type="GO" id="GO:0016787">
    <property type="term" value="F:hydrolase activity"/>
    <property type="evidence" value="ECO:0007669"/>
    <property type="project" value="UniProtKB-KW"/>
</dbReference>
<protein>
    <submittedName>
        <fullName evidence="4">Peptidase M20</fullName>
    </submittedName>
</protein>
<dbReference type="Gene3D" id="3.30.70.360">
    <property type="match status" value="1"/>
</dbReference>